<evidence type="ECO:0000313" key="2">
    <source>
        <dbReference type="Proteomes" id="UP000315471"/>
    </source>
</evidence>
<dbReference type="AlphaFoldDB" id="A0A5C6DP42"/>
<comment type="caution">
    <text evidence="1">The sequence shown here is derived from an EMBL/GenBank/DDBJ whole genome shotgun (WGS) entry which is preliminary data.</text>
</comment>
<keyword evidence="2" id="KW-1185">Reference proteome</keyword>
<gene>
    <name evidence="1" type="ORF">Q31b_44350</name>
</gene>
<dbReference type="EMBL" id="SJPY01000007">
    <property type="protein sequence ID" value="TWU37647.1"/>
    <property type="molecule type" value="Genomic_DNA"/>
</dbReference>
<protein>
    <submittedName>
        <fullName evidence="1">Uncharacterized protein</fullName>
    </submittedName>
</protein>
<reference evidence="1 2" key="1">
    <citation type="submission" date="2019-02" db="EMBL/GenBank/DDBJ databases">
        <title>Deep-cultivation of Planctomycetes and their phenomic and genomic characterization uncovers novel biology.</title>
        <authorList>
            <person name="Wiegand S."/>
            <person name="Jogler M."/>
            <person name="Boedeker C."/>
            <person name="Pinto D."/>
            <person name="Vollmers J."/>
            <person name="Rivas-Marin E."/>
            <person name="Kohn T."/>
            <person name="Peeters S.H."/>
            <person name="Heuer A."/>
            <person name="Rast P."/>
            <person name="Oberbeckmann S."/>
            <person name="Bunk B."/>
            <person name="Jeske O."/>
            <person name="Meyerdierks A."/>
            <person name="Storesund J.E."/>
            <person name="Kallscheuer N."/>
            <person name="Luecker S."/>
            <person name="Lage O.M."/>
            <person name="Pohl T."/>
            <person name="Merkel B.J."/>
            <person name="Hornburger P."/>
            <person name="Mueller R.-W."/>
            <person name="Bruemmer F."/>
            <person name="Labrenz M."/>
            <person name="Spormann A.M."/>
            <person name="Op Den Camp H."/>
            <person name="Overmann J."/>
            <person name="Amann R."/>
            <person name="Jetten M.S.M."/>
            <person name="Mascher T."/>
            <person name="Medema M.H."/>
            <person name="Devos D.P."/>
            <person name="Kaster A.-K."/>
            <person name="Ovreas L."/>
            <person name="Rohde M."/>
            <person name="Galperin M.Y."/>
            <person name="Jogler C."/>
        </authorList>
    </citation>
    <scope>NUCLEOTIDE SEQUENCE [LARGE SCALE GENOMIC DNA]</scope>
    <source>
        <strain evidence="1 2">Q31b</strain>
    </source>
</reference>
<dbReference type="SUPFAM" id="SSF50939">
    <property type="entry name" value="Sialidases"/>
    <property type="match status" value="1"/>
</dbReference>
<evidence type="ECO:0000313" key="1">
    <source>
        <dbReference type="EMBL" id="TWU37647.1"/>
    </source>
</evidence>
<sequence length="345" mass="39601">MLDPNELVSTRGIVHWHQGNTVLKSIGRDLLVSHNDGREYTIIGKLPSEGVEKYIPKTRLLLRLVRGNPKHVLPIRSGSWMIFDRRDIWSLDEARKKPRSLSKIHGSRPLRLLATDSRVAYGEYRSNPTREPIGIWESIDDGVHWELAHKFHGIRHVHGVFWDPIDEAVWVTTGDDDSECAIWKFDESWGHGQKVLSGNQSSRAIDLLFRQDAIYFGSDAPEEVNGIYRMNRIDHVAERVQEVAGPVFHAGQFGCSTVFTTACEPSRVNTYPKTQLWLSYEGVNWHCLLEFRKDRFSMKYFQYGQIILAAGSGSEEGFWITPYATEYDQCSFFIPFELVSKSLTR</sequence>
<accession>A0A5C6DP42</accession>
<name>A0A5C6DP42_9BACT</name>
<dbReference type="InterPro" id="IPR036278">
    <property type="entry name" value="Sialidase_sf"/>
</dbReference>
<proteinExistence type="predicted"/>
<organism evidence="1 2">
    <name type="scientific">Novipirellula aureliae</name>
    <dbReference type="NCBI Taxonomy" id="2527966"/>
    <lineage>
        <taxon>Bacteria</taxon>
        <taxon>Pseudomonadati</taxon>
        <taxon>Planctomycetota</taxon>
        <taxon>Planctomycetia</taxon>
        <taxon>Pirellulales</taxon>
        <taxon>Pirellulaceae</taxon>
        <taxon>Novipirellula</taxon>
    </lineage>
</organism>
<dbReference type="Proteomes" id="UP000315471">
    <property type="component" value="Unassembled WGS sequence"/>
</dbReference>